<dbReference type="EMBL" id="LJSK01000005">
    <property type="protein sequence ID" value="KPI90500.1"/>
    <property type="molecule type" value="Genomic_DNA"/>
</dbReference>
<dbReference type="Proteomes" id="UP000038009">
    <property type="component" value="Unassembled WGS sequence"/>
</dbReference>
<dbReference type="AlphaFoldDB" id="A0A0N1IMR5"/>
<sequence>MRYYVEACFNTDATGLILSPSPGEDNAFLVADNCCMELRLHTPNADASNSTSAVPILEALPWDSFQLRLCVNGVSYGTGPLMLRDRDILTLQARTSPASNPPQMYIYSISALPAASSSSSRAAEGDDDQHHSTSLTDEDQRPYAAAANMAEYAKWNNFYGYRFGNSAGCVVSLHRCACGCYLPRRGGAATSGSTRSFSLSEVDPSGRPVRFVAAAATGTQEIPRTLVTLLPSIPALLETEEEAAQRGAAAPPAIVSCCACAFLHSGTGQGAAGHLRSGSEEPAVSALTDGKSKGAAGKRINPAEEPPHRPGGAALSSADTSPWEAYFKARQMDWRAADLTSTSNGPNDNRTHSKAPLDQTSAGLLLRIASLESALMGCRYE</sequence>
<evidence type="ECO:0008006" key="4">
    <source>
        <dbReference type="Google" id="ProtNLM"/>
    </source>
</evidence>
<accession>A0A0N1IMR5</accession>
<dbReference type="OMA" id="YAKWNNF"/>
<organism evidence="2 3">
    <name type="scientific">Leptomonas seymouri</name>
    <dbReference type="NCBI Taxonomy" id="5684"/>
    <lineage>
        <taxon>Eukaryota</taxon>
        <taxon>Discoba</taxon>
        <taxon>Euglenozoa</taxon>
        <taxon>Kinetoplastea</taxon>
        <taxon>Metakinetoplastina</taxon>
        <taxon>Trypanosomatida</taxon>
        <taxon>Trypanosomatidae</taxon>
        <taxon>Leishmaniinae</taxon>
        <taxon>Leptomonas</taxon>
    </lineage>
</organism>
<keyword evidence="3" id="KW-1185">Reference proteome</keyword>
<name>A0A0N1IMR5_LEPSE</name>
<evidence type="ECO:0000256" key="1">
    <source>
        <dbReference type="SAM" id="MobiDB-lite"/>
    </source>
</evidence>
<feature type="compositionally biased region" description="Polar residues" evidence="1">
    <location>
        <begin position="339"/>
        <end position="348"/>
    </location>
</feature>
<dbReference type="VEuPathDB" id="TriTrypDB:Lsey_0005_0630"/>
<protein>
    <recommendedName>
        <fullName evidence="4">FHA domain-containing protein</fullName>
    </recommendedName>
</protein>
<evidence type="ECO:0000313" key="2">
    <source>
        <dbReference type="EMBL" id="KPI90500.1"/>
    </source>
</evidence>
<feature type="region of interest" description="Disordered" evidence="1">
    <location>
        <begin position="118"/>
        <end position="140"/>
    </location>
</feature>
<gene>
    <name evidence="2" type="ORF">ABL78_0430</name>
</gene>
<feature type="region of interest" description="Disordered" evidence="1">
    <location>
        <begin position="339"/>
        <end position="358"/>
    </location>
</feature>
<proteinExistence type="predicted"/>
<feature type="region of interest" description="Disordered" evidence="1">
    <location>
        <begin position="271"/>
        <end position="319"/>
    </location>
</feature>
<comment type="caution">
    <text evidence="2">The sequence shown here is derived from an EMBL/GenBank/DDBJ whole genome shotgun (WGS) entry which is preliminary data.</text>
</comment>
<reference evidence="2 3" key="1">
    <citation type="journal article" date="2015" name="PLoS Pathog.">
        <title>Leptomonas seymouri: Adaptations to the Dixenous Life Cycle Analyzed by Genome Sequencing, Transcriptome Profiling and Co-infection with Leishmania donovani.</title>
        <authorList>
            <person name="Kraeva N."/>
            <person name="Butenko A."/>
            <person name="Hlavacova J."/>
            <person name="Kostygov A."/>
            <person name="Myskova J."/>
            <person name="Grybchuk D."/>
            <person name="Lestinova T."/>
            <person name="Votypka J."/>
            <person name="Volf P."/>
            <person name="Opperdoes F."/>
            <person name="Flegontov P."/>
            <person name="Lukes J."/>
            <person name="Yurchenko V."/>
        </authorList>
    </citation>
    <scope>NUCLEOTIDE SEQUENCE [LARGE SCALE GENOMIC DNA]</scope>
    <source>
        <strain evidence="2 3">ATCC 30220</strain>
    </source>
</reference>
<evidence type="ECO:0000313" key="3">
    <source>
        <dbReference type="Proteomes" id="UP000038009"/>
    </source>
</evidence>
<dbReference type="OrthoDB" id="261200at2759"/>